<feature type="transmembrane region" description="Helical" evidence="1">
    <location>
        <begin position="6"/>
        <end position="27"/>
    </location>
</feature>
<dbReference type="SUPFAM" id="SSF57667">
    <property type="entry name" value="beta-beta-alpha zinc fingers"/>
    <property type="match status" value="1"/>
</dbReference>
<dbReference type="GeneID" id="104595530"/>
<dbReference type="SUPFAM" id="SSF53098">
    <property type="entry name" value="Ribonuclease H-like"/>
    <property type="match status" value="1"/>
</dbReference>
<keyword evidence="4" id="KW-1185">Reference proteome</keyword>
<accession>A0A1U8A0L5</accession>
<dbReference type="InterPro" id="IPR002156">
    <property type="entry name" value="RNaseH_domain"/>
</dbReference>
<dbReference type="GO" id="GO:0004523">
    <property type="term" value="F:RNA-DNA hybrid ribonuclease activity"/>
    <property type="evidence" value="ECO:0007669"/>
    <property type="project" value="InterPro"/>
</dbReference>
<dbReference type="CDD" id="cd06222">
    <property type="entry name" value="RNase_H_like"/>
    <property type="match status" value="1"/>
</dbReference>
<name>A0A1U8A0L5_NELNU</name>
<dbReference type="Gene3D" id="3.30.420.10">
    <property type="entry name" value="Ribonuclease H-like superfamily/Ribonuclease H"/>
    <property type="match status" value="1"/>
</dbReference>
<protein>
    <submittedName>
        <fullName evidence="5">Uncharacterized protein LOC104595530 isoform X1</fullName>
    </submittedName>
</protein>
<dbReference type="OMA" id="NQMARAN"/>
<dbReference type="InParanoid" id="A0A1U8A0L5"/>
<dbReference type="Proteomes" id="UP000189703">
    <property type="component" value="Unplaced"/>
</dbReference>
<evidence type="ECO:0000256" key="1">
    <source>
        <dbReference type="SAM" id="Phobius"/>
    </source>
</evidence>
<keyword evidence="1" id="KW-0472">Membrane</keyword>
<gene>
    <name evidence="5" type="primary">LOC104595530</name>
</gene>
<evidence type="ECO:0000313" key="5">
    <source>
        <dbReference type="RefSeq" id="XP_010254587.1"/>
    </source>
</evidence>
<keyword evidence="1" id="KW-1133">Transmembrane helix</keyword>
<dbReference type="KEGG" id="nnu:104595530"/>
<dbReference type="OrthoDB" id="10009287at2759"/>
<dbReference type="InterPro" id="IPR053151">
    <property type="entry name" value="RNase_H-like"/>
</dbReference>
<dbReference type="RefSeq" id="XP_010254587.1">
    <property type="nucleotide sequence ID" value="XM_010256285.2"/>
</dbReference>
<dbReference type="eggNOG" id="KOG1725">
    <property type="taxonomic scope" value="Eukaryota"/>
</dbReference>
<dbReference type="InterPro" id="IPR004345">
    <property type="entry name" value="TB2_DP1_HVA22"/>
</dbReference>
<reference evidence="5" key="1">
    <citation type="submission" date="2025-08" db="UniProtKB">
        <authorList>
            <consortium name="RefSeq"/>
        </authorList>
    </citation>
    <scope>IDENTIFICATION</scope>
</reference>
<dbReference type="PANTHER" id="PTHR47723:SF19">
    <property type="entry name" value="POLYNUCLEOTIDYL TRANSFERASE, RIBONUCLEASE H-LIKE SUPERFAMILY PROTEIN"/>
    <property type="match status" value="1"/>
</dbReference>
<evidence type="ECO:0000313" key="4">
    <source>
        <dbReference type="Proteomes" id="UP000189703"/>
    </source>
</evidence>
<proteinExistence type="predicted"/>
<dbReference type="PANTHER" id="PTHR47723">
    <property type="entry name" value="OS05G0353850 PROTEIN"/>
    <property type="match status" value="1"/>
</dbReference>
<feature type="domain" description="RNase H type-1" evidence="3">
    <location>
        <begin position="282"/>
        <end position="400"/>
    </location>
</feature>
<dbReference type="Gene3D" id="3.30.160.60">
    <property type="entry name" value="Classic Zinc Finger"/>
    <property type="match status" value="1"/>
</dbReference>
<dbReference type="GO" id="GO:0003676">
    <property type="term" value="F:nucleic acid binding"/>
    <property type="evidence" value="ECO:0007669"/>
    <property type="project" value="InterPro"/>
</dbReference>
<organism evidence="4 5">
    <name type="scientific">Nelumbo nucifera</name>
    <name type="common">Sacred lotus</name>
    <dbReference type="NCBI Taxonomy" id="4432"/>
    <lineage>
        <taxon>Eukaryota</taxon>
        <taxon>Viridiplantae</taxon>
        <taxon>Streptophyta</taxon>
        <taxon>Embryophyta</taxon>
        <taxon>Tracheophyta</taxon>
        <taxon>Spermatophyta</taxon>
        <taxon>Magnoliopsida</taxon>
        <taxon>Proteales</taxon>
        <taxon>Nelumbonaceae</taxon>
        <taxon>Nelumbo</taxon>
    </lineage>
</organism>
<dbReference type="AlphaFoldDB" id="A0A1U8A0L5"/>
<dbReference type="InterPro" id="IPR012337">
    <property type="entry name" value="RNaseH-like_sf"/>
</dbReference>
<dbReference type="Pfam" id="PF03134">
    <property type="entry name" value="TB2_DP1_HVA22"/>
    <property type="match status" value="1"/>
</dbReference>
<sequence length="435" mass="49738">MGSGTFLKLTAEILFARPLFTMIYPLYASIRAIESGSKSNIQQCLTYWVLFSLIALLEFALAKICVRLPFWPHAKGIVSCMLVVPYFEGAAYVYKRFFRPLLSMRPLTSSIWFNLKSFIFTTQDDFLIFTTEGDFLVAAERYIRENGSEALEKLIVGKGDFEKPKIDSLDGEPIVPTNSKNAQREWSCALCLVSTSSEQCLKKHVQGRKHKNKEEDLLAYKIGNGKMDEPALMLKRISNVDEFKDLNQAIMLKMEWLANTPIGRPIRWCRWEKPMLGWTKLNTDGSIDPQNSGLGGLLRDHMGNPICAFVTKAPRDGIFSLELWAVWRGLVLALGQGIKDIWVESDSMSVVKVINKEWPHPQKAGSCLKHIWEMLRKFDKYRVSHSWREANRAADHLARMDLPSNDVVLWPVDFPVSLVDIIKEDALGKEYRRRL</sequence>
<evidence type="ECO:0000259" key="2">
    <source>
        <dbReference type="Pfam" id="PF12874"/>
    </source>
</evidence>
<dbReference type="InterPro" id="IPR044730">
    <property type="entry name" value="RNase_H-like_dom_plant"/>
</dbReference>
<dbReference type="InterPro" id="IPR036397">
    <property type="entry name" value="RNaseH_sf"/>
</dbReference>
<dbReference type="eggNOG" id="KOG1075">
    <property type="taxonomic scope" value="Eukaryota"/>
</dbReference>
<dbReference type="InterPro" id="IPR013087">
    <property type="entry name" value="Znf_C2H2_type"/>
</dbReference>
<dbReference type="Pfam" id="PF13456">
    <property type="entry name" value="RVT_3"/>
    <property type="match status" value="1"/>
</dbReference>
<dbReference type="Pfam" id="PF12874">
    <property type="entry name" value="zf-met"/>
    <property type="match status" value="1"/>
</dbReference>
<feature type="domain" description="C2H2-type" evidence="2">
    <location>
        <begin position="186"/>
        <end position="210"/>
    </location>
</feature>
<keyword evidence="1" id="KW-0812">Transmembrane</keyword>
<feature type="transmembrane region" description="Helical" evidence="1">
    <location>
        <begin position="76"/>
        <end position="94"/>
    </location>
</feature>
<dbReference type="InterPro" id="IPR036236">
    <property type="entry name" value="Znf_C2H2_sf"/>
</dbReference>
<feature type="transmembrane region" description="Helical" evidence="1">
    <location>
        <begin position="47"/>
        <end position="70"/>
    </location>
</feature>
<evidence type="ECO:0000259" key="3">
    <source>
        <dbReference type="Pfam" id="PF13456"/>
    </source>
</evidence>